<evidence type="ECO:0000313" key="2">
    <source>
        <dbReference type="EMBL" id="TMQ71716.1"/>
    </source>
</evidence>
<gene>
    <name evidence="2" type="ORF">E6K81_09340</name>
</gene>
<dbReference type="Proteomes" id="UP000319771">
    <property type="component" value="Unassembled WGS sequence"/>
</dbReference>
<name>A0A538U747_UNCEI</name>
<protein>
    <recommendedName>
        <fullName evidence="4">DUF481 domain-containing protein</fullName>
    </recommendedName>
</protein>
<dbReference type="AlphaFoldDB" id="A0A538U747"/>
<evidence type="ECO:0000313" key="3">
    <source>
        <dbReference type="Proteomes" id="UP000319771"/>
    </source>
</evidence>
<feature type="signal peptide" evidence="1">
    <location>
        <begin position="1"/>
        <end position="18"/>
    </location>
</feature>
<sequence>MFGLIAATALLAATGVLADPGDATGPLAARTAVLAAADAPSPPDAAGPLRVFTDCPSCDASNLDYLRTHVTFVDHVRDPAVADVHLFLTSQTNGAGGNEITMTFIGRGRFAGLDDTLRFTERASDTDDASRHAAARTMALGLTRYAAHTTAAPRLSIGYEAEAAGPAPHGPDHWHDWVFNTYASAYLSGESLTRSLSVKFYQSAGQIRAAHKFGVKVGGSYQEDRYTLSDGSHLRSIARNPTASMRYVWSLGEHWSTMVQGTAAASTYDNVKLEYGGGPALECDLFRYSESTRRQLRLDYTTDVRHMRYFEETIYDQTQEFLSSQALAVTLESAEVWGTSGLALQAQHYFRDIRQNHLKASGSVSLRLAEGLSLDLGASGERVRDQLSLPRASATDQEILLQRRELATEYQYSLSVGVSYTFGSIYNNVVNPRFGTKS</sequence>
<evidence type="ECO:0008006" key="4">
    <source>
        <dbReference type="Google" id="ProtNLM"/>
    </source>
</evidence>
<accession>A0A538U747</accession>
<dbReference type="EMBL" id="VBPB01000148">
    <property type="protein sequence ID" value="TMQ71716.1"/>
    <property type="molecule type" value="Genomic_DNA"/>
</dbReference>
<reference evidence="2 3" key="1">
    <citation type="journal article" date="2019" name="Nat. Microbiol.">
        <title>Mediterranean grassland soil C-N compound turnover is dependent on rainfall and depth, and is mediated by genomically divergent microorganisms.</title>
        <authorList>
            <person name="Diamond S."/>
            <person name="Andeer P.F."/>
            <person name="Li Z."/>
            <person name="Crits-Christoph A."/>
            <person name="Burstein D."/>
            <person name="Anantharaman K."/>
            <person name="Lane K.R."/>
            <person name="Thomas B.C."/>
            <person name="Pan C."/>
            <person name="Northen T.R."/>
            <person name="Banfield J.F."/>
        </authorList>
    </citation>
    <scope>NUCLEOTIDE SEQUENCE [LARGE SCALE GENOMIC DNA]</scope>
    <source>
        <strain evidence="2">WS_11</strain>
    </source>
</reference>
<proteinExistence type="predicted"/>
<comment type="caution">
    <text evidence="2">The sequence shown here is derived from an EMBL/GenBank/DDBJ whole genome shotgun (WGS) entry which is preliminary data.</text>
</comment>
<feature type="chain" id="PRO_5021912858" description="DUF481 domain-containing protein" evidence="1">
    <location>
        <begin position="19"/>
        <end position="438"/>
    </location>
</feature>
<evidence type="ECO:0000256" key="1">
    <source>
        <dbReference type="SAM" id="SignalP"/>
    </source>
</evidence>
<keyword evidence="1" id="KW-0732">Signal</keyword>
<organism evidence="2 3">
    <name type="scientific">Eiseniibacteriota bacterium</name>
    <dbReference type="NCBI Taxonomy" id="2212470"/>
    <lineage>
        <taxon>Bacteria</taxon>
        <taxon>Candidatus Eiseniibacteriota</taxon>
    </lineage>
</organism>